<evidence type="ECO:0000259" key="10">
    <source>
        <dbReference type="Pfam" id="PF08016"/>
    </source>
</evidence>
<feature type="transmembrane region" description="Helical" evidence="9">
    <location>
        <begin position="256"/>
        <end position="278"/>
    </location>
</feature>
<feature type="domain" description="Polycystin cation channel PKD1/PKD2" evidence="10">
    <location>
        <begin position="66"/>
        <end position="284"/>
    </location>
</feature>
<keyword evidence="4 9" id="KW-1133">Transmembrane helix</keyword>
<evidence type="ECO:0000259" key="11">
    <source>
        <dbReference type="Pfam" id="PF20519"/>
    </source>
</evidence>
<evidence type="ECO:0008006" key="13">
    <source>
        <dbReference type="Google" id="ProtNLM"/>
    </source>
</evidence>
<evidence type="ECO:0000313" key="12">
    <source>
        <dbReference type="EMBL" id="CAD8499430.1"/>
    </source>
</evidence>
<evidence type="ECO:0000256" key="1">
    <source>
        <dbReference type="ARBA" id="ARBA00004141"/>
    </source>
</evidence>
<feature type="compositionally biased region" description="Basic and acidic residues" evidence="8">
    <location>
        <begin position="321"/>
        <end position="355"/>
    </location>
</feature>
<organism evidence="12">
    <name type="scientific">Hanusia phi</name>
    <dbReference type="NCBI Taxonomy" id="3032"/>
    <lineage>
        <taxon>Eukaryota</taxon>
        <taxon>Cryptophyceae</taxon>
        <taxon>Pyrenomonadales</taxon>
        <taxon>Geminigeraceae</taxon>
        <taxon>Hanusia</taxon>
    </lineage>
</organism>
<gene>
    <name evidence="12" type="ORF">HPHI1048_LOCUS18781</name>
</gene>
<feature type="domain" description="Polycystin" evidence="11">
    <location>
        <begin position="2"/>
        <end position="53"/>
    </location>
</feature>
<keyword evidence="5 9" id="KW-0472">Membrane</keyword>
<feature type="transmembrane region" description="Helical" evidence="9">
    <location>
        <begin position="194"/>
        <end position="213"/>
    </location>
</feature>
<dbReference type="PANTHER" id="PTHR10877:SF183">
    <property type="entry name" value="AT14535P-RELATED"/>
    <property type="match status" value="1"/>
</dbReference>
<dbReference type="InterPro" id="IPR051223">
    <property type="entry name" value="Polycystin"/>
</dbReference>
<feature type="transmembrane region" description="Helical" evidence="9">
    <location>
        <begin position="100"/>
        <end position="121"/>
    </location>
</feature>
<evidence type="ECO:0000256" key="4">
    <source>
        <dbReference type="ARBA" id="ARBA00022989"/>
    </source>
</evidence>
<dbReference type="AlphaFoldDB" id="A0A7S0EZS9"/>
<dbReference type="PANTHER" id="PTHR10877">
    <property type="entry name" value="POLYCYSTIN FAMILY MEMBER"/>
    <property type="match status" value="1"/>
</dbReference>
<evidence type="ECO:0000256" key="7">
    <source>
        <dbReference type="SAM" id="Coils"/>
    </source>
</evidence>
<dbReference type="Pfam" id="PF20519">
    <property type="entry name" value="Polycystin_dom"/>
    <property type="match status" value="1"/>
</dbReference>
<evidence type="ECO:0000256" key="3">
    <source>
        <dbReference type="ARBA" id="ARBA00022692"/>
    </source>
</evidence>
<dbReference type="PRINTS" id="PR01433">
    <property type="entry name" value="POLYCYSTIN2"/>
</dbReference>
<evidence type="ECO:0000256" key="8">
    <source>
        <dbReference type="SAM" id="MobiDB-lite"/>
    </source>
</evidence>
<dbReference type="InterPro" id="IPR013122">
    <property type="entry name" value="PKD1_2_channel"/>
</dbReference>
<dbReference type="InterPro" id="IPR046791">
    <property type="entry name" value="Polycystin_dom"/>
</dbReference>
<sequence>MMKRLKARGWTDRSTRAVFFDQVIYNAELNSFVSIRSSFEFNPWGSVVSLIRARVMRFGFVRFNDVVLLILDITVYTFVVVAIFSTIIKIWRLRWKFFQSLLNQLDIVNYFFFLITGYYKINLYMSTYSLMTVPSKPQDPPRDFESFGWTYAQIGNWNGFNSLITWSKALVYLGLLHHSFNMLLRVITESSKNVSVFTLMFFIVLWAYAQTLYVCFGTDIIRWKNIGNSFLSSIEAVLHGLQFDELQAVNQYLGPLVSFSFLFICLFFMLNTFLALIMKSYDKVSKMKDEDSLSKEFAKGVFPLFKSISERLSKLSRKRKVKDEGKHDRESKQEDKTEKKQAWPEVNDSDKNGEHFTDKLATSTSLAKPDERPQFLRQRTLYRRDDDLVEVPLETLQQLTVSLNDLQSKVKTLSDRVKTAECVYLGQKI</sequence>
<dbReference type="GO" id="GO:0016020">
    <property type="term" value="C:membrane"/>
    <property type="evidence" value="ECO:0007669"/>
    <property type="project" value="UniProtKB-SubCell"/>
</dbReference>
<dbReference type="EMBL" id="HBEO01027746">
    <property type="protein sequence ID" value="CAD8499430.1"/>
    <property type="molecule type" value="Transcribed_RNA"/>
</dbReference>
<comment type="similarity">
    <text evidence="2">Belongs to the polycystin family.</text>
</comment>
<accession>A0A7S0EZS9</accession>
<evidence type="ECO:0000256" key="5">
    <source>
        <dbReference type="ARBA" id="ARBA00023136"/>
    </source>
</evidence>
<keyword evidence="3 9" id="KW-0812">Transmembrane</keyword>
<feature type="region of interest" description="Disordered" evidence="8">
    <location>
        <begin position="319"/>
        <end position="355"/>
    </location>
</feature>
<comment type="subcellular location">
    <subcellularLocation>
        <location evidence="1">Membrane</location>
        <topology evidence="1">Multi-pass membrane protein</topology>
    </subcellularLocation>
</comment>
<dbReference type="InterPro" id="IPR003915">
    <property type="entry name" value="PKD_2"/>
</dbReference>
<protein>
    <recommendedName>
        <fullName evidence="13">Polycystin cation channel PKD1/PKD2 domain-containing protein</fullName>
    </recommendedName>
</protein>
<feature type="coiled-coil region" evidence="7">
    <location>
        <begin position="396"/>
        <end position="423"/>
    </location>
</feature>
<evidence type="ECO:0000256" key="2">
    <source>
        <dbReference type="ARBA" id="ARBA00007200"/>
    </source>
</evidence>
<name>A0A7S0EZS9_9CRYP</name>
<keyword evidence="7" id="KW-0175">Coiled coil</keyword>
<proteinExistence type="inferred from homology"/>
<feature type="transmembrane region" description="Helical" evidence="9">
    <location>
        <begin position="66"/>
        <end position="88"/>
    </location>
</feature>
<evidence type="ECO:0000256" key="9">
    <source>
        <dbReference type="SAM" id="Phobius"/>
    </source>
</evidence>
<dbReference type="Pfam" id="PF08016">
    <property type="entry name" value="PKD_channel"/>
    <property type="match status" value="1"/>
</dbReference>
<keyword evidence="6" id="KW-0325">Glycoprotein</keyword>
<evidence type="ECO:0000256" key="6">
    <source>
        <dbReference type="ARBA" id="ARBA00023180"/>
    </source>
</evidence>
<dbReference type="GO" id="GO:0005509">
    <property type="term" value="F:calcium ion binding"/>
    <property type="evidence" value="ECO:0007669"/>
    <property type="project" value="InterPro"/>
</dbReference>
<reference evidence="12" key="1">
    <citation type="submission" date="2021-01" db="EMBL/GenBank/DDBJ databases">
        <authorList>
            <person name="Corre E."/>
            <person name="Pelletier E."/>
            <person name="Niang G."/>
            <person name="Scheremetjew M."/>
            <person name="Finn R."/>
            <person name="Kale V."/>
            <person name="Holt S."/>
            <person name="Cochrane G."/>
            <person name="Meng A."/>
            <person name="Brown T."/>
            <person name="Cohen L."/>
        </authorList>
    </citation>
    <scope>NUCLEOTIDE SEQUENCE</scope>
    <source>
        <strain evidence="12">CCMP325</strain>
    </source>
</reference>